<dbReference type="SUPFAM" id="SSF55785">
    <property type="entry name" value="PYP-like sensor domain (PAS domain)"/>
    <property type="match status" value="1"/>
</dbReference>
<dbReference type="InterPro" id="IPR035965">
    <property type="entry name" value="PAS-like_dom_sf"/>
</dbReference>
<evidence type="ECO:0000256" key="5">
    <source>
        <dbReference type="ARBA" id="ARBA00022991"/>
    </source>
</evidence>
<proteinExistence type="predicted"/>
<organism evidence="9 10">
    <name type="scientific">Aurantiacibacter xanthus</name>
    <dbReference type="NCBI Taxonomy" id="1784712"/>
    <lineage>
        <taxon>Bacteria</taxon>
        <taxon>Pseudomonadati</taxon>
        <taxon>Pseudomonadota</taxon>
        <taxon>Alphaproteobacteria</taxon>
        <taxon>Sphingomonadales</taxon>
        <taxon>Erythrobacteraceae</taxon>
        <taxon>Aurantiacibacter</taxon>
    </lineage>
</organism>
<dbReference type="InterPro" id="IPR000014">
    <property type="entry name" value="PAS"/>
</dbReference>
<feature type="domain" description="PAS" evidence="8">
    <location>
        <begin position="28"/>
        <end position="96"/>
    </location>
</feature>
<dbReference type="GO" id="GO:0004673">
    <property type="term" value="F:protein histidine kinase activity"/>
    <property type="evidence" value="ECO:0007669"/>
    <property type="project" value="UniProtKB-EC"/>
</dbReference>
<dbReference type="SMART" id="SM00387">
    <property type="entry name" value="HATPase_c"/>
    <property type="match status" value="1"/>
</dbReference>
<dbReference type="NCBIfam" id="TIGR00229">
    <property type="entry name" value="sensory_box"/>
    <property type="match status" value="1"/>
</dbReference>
<evidence type="ECO:0000256" key="2">
    <source>
        <dbReference type="ARBA" id="ARBA00012438"/>
    </source>
</evidence>
<gene>
    <name evidence="9" type="ORF">D2V17_02860</name>
</gene>
<dbReference type="InterPro" id="IPR004358">
    <property type="entry name" value="Sig_transdc_His_kin-like_C"/>
</dbReference>
<dbReference type="RefSeq" id="WP_119591628.1">
    <property type="nucleotide sequence ID" value="NZ_QXFM01000020.1"/>
</dbReference>
<dbReference type="PANTHER" id="PTHR47429:SF2">
    <property type="entry name" value="PROTEIN TWIN LOV 1"/>
    <property type="match status" value="1"/>
</dbReference>
<dbReference type="PROSITE" id="PS50112">
    <property type="entry name" value="PAS"/>
    <property type="match status" value="1"/>
</dbReference>
<keyword evidence="4" id="KW-0288">FMN</keyword>
<evidence type="ECO:0000313" key="9">
    <source>
        <dbReference type="EMBL" id="RIV91492.1"/>
    </source>
</evidence>
<dbReference type="OrthoDB" id="136506at2"/>
<dbReference type="InterPro" id="IPR036890">
    <property type="entry name" value="HATPase_C_sf"/>
</dbReference>
<dbReference type="PRINTS" id="PR00344">
    <property type="entry name" value="BCTRLSENSOR"/>
</dbReference>
<keyword evidence="3" id="KW-0285">Flavoprotein</keyword>
<evidence type="ECO:0000259" key="7">
    <source>
        <dbReference type="PROSITE" id="PS50109"/>
    </source>
</evidence>
<dbReference type="Pfam" id="PF07568">
    <property type="entry name" value="HisKA_2"/>
    <property type="match status" value="1"/>
</dbReference>
<feature type="domain" description="Histidine kinase" evidence="7">
    <location>
        <begin position="157"/>
        <end position="351"/>
    </location>
</feature>
<evidence type="ECO:0000256" key="3">
    <source>
        <dbReference type="ARBA" id="ARBA00022630"/>
    </source>
</evidence>
<evidence type="ECO:0000259" key="8">
    <source>
        <dbReference type="PROSITE" id="PS50112"/>
    </source>
</evidence>
<dbReference type="PANTHER" id="PTHR47429">
    <property type="entry name" value="PROTEIN TWIN LOV 1"/>
    <property type="match status" value="1"/>
</dbReference>
<name>A0A3A1PCF5_9SPHN</name>
<dbReference type="Gene3D" id="3.30.565.10">
    <property type="entry name" value="Histidine kinase-like ATPase, C-terminal domain"/>
    <property type="match status" value="1"/>
</dbReference>
<dbReference type="InterPro" id="IPR011495">
    <property type="entry name" value="Sig_transdc_His_kin_sub2_dim/P"/>
</dbReference>
<evidence type="ECO:0000256" key="1">
    <source>
        <dbReference type="ARBA" id="ARBA00000085"/>
    </source>
</evidence>
<sequence>MDDAPQGKNSTNGFDHTNAPPVPEGISRDTMDFLPFALVIADAQLPDLPLVYVNRAFERITGFNREFVIGKNCRFLQGNDTNPADRQLIREALESGREITVDILNYRADGEPFVNRLLISPLRDGDTVTHFLGIQSEHPTDSAFAERAARLDEQLREVQHRVKNHLSLLLSLIRLESRRTTDTKDSLGVLANRVEALNMLYDEFSRSGSEGKGSIALGAYVSRVCSALNMIDGHREVRMNLETDEVRATLNSASQVGLLVSELLTNALQHGFAQDEAGEVAVRLWRDDSGDHACLQVADNGRGIPEDIDWPNTGNLGARIVRDLTTRISGTFAVETGGDGTTVTITIPLSALGSQQADA</sequence>
<protein>
    <recommendedName>
        <fullName evidence="2">histidine kinase</fullName>
        <ecNumber evidence="2">2.7.13.3</ecNumber>
    </recommendedName>
</protein>
<dbReference type="PROSITE" id="PS50109">
    <property type="entry name" value="HIS_KIN"/>
    <property type="match status" value="1"/>
</dbReference>
<dbReference type="Proteomes" id="UP000265366">
    <property type="component" value="Unassembled WGS sequence"/>
</dbReference>
<feature type="region of interest" description="Disordered" evidence="6">
    <location>
        <begin position="1"/>
        <end position="25"/>
    </location>
</feature>
<evidence type="ECO:0000313" key="10">
    <source>
        <dbReference type="Proteomes" id="UP000265366"/>
    </source>
</evidence>
<keyword evidence="5" id="KW-0157">Chromophore</keyword>
<dbReference type="InterPro" id="IPR005467">
    <property type="entry name" value="His_kinase_dom"/>
</dbReference>
<dbReference type="Gene3D" id="3.30.450.20">
    <property type="entry name" value="PAS domain"/>
    <property type="match status" value="1"/>
</dbReference>
<comment type="caution">
    <text evidence="9">The sequence shown here is derived from an EMBL/GenBank/DDBJ whole genome shotgun (WGS) entry which is preliminary data.</text>
</comment>
<dbReference type="AlphaFoldDB" id="A0A3A1PCF5"/>
<reference evidence="9 10" key="1">
    <citation type="submission" date="2018-08" db="EMBL/GenBank/DDBJ databases">
        <title>Erythrobacter zhengii sp.nov., a bacterium isolated from deep-sea sediment.</title>
        <authorList>
            <person name="Fang C."/>
            <person name="Wu Y.-H."/>
            <person name="Sun C."/>
            <person name="Wang H."/>
            <person name="Cheng H."/>
            <person name="Meng F.-X."/>
            <person name="Wang C.-S."/>
            <person name="Xu X.-W."/>
        </authorList>
    </citation>
    <scope>NUCLEOTIDE SEQUENCE [LARGE SCALE GENOMIC DNA]</scope>
    <source>
        <strain evidence="9 10">CCTCC AB 2015396</strain>
    </source>
</reference>
<dbReference type="CDD" id="cd00130">
    <property type="entry name" value="PAS"/>
    <property type="match status" value="1"/>
</dbReference>
<evidence type="ECO:0000256" key="6">
    <source>
        <dbReference type="SAM" id="MobiDB-lite"/>
    </source>
</evidence>
<dbReference type="EMBL" id="QXFM01000020">
    <property type="protein sequence ID" value="RIV91492.1"/>
    <property type="molecule type" value="Genomic_DNA"/>
</dbReference>
<keyword evidence="10" id="KW-1185">Reference proteome</keyword>
<dbReference type="InterPro" id="IPR003594">
    <property type="entry name" value="HATPase_dom"/>
</dbReference>
<accession>A0A3A1PCF5</accession>
<dbReference type="EC" id="2.7.13.3" evidence="2"/>
<comment type="catalytic activity">
    <reaction evidence="1">
        <text>ATP + protein L-histidine = ADP + protein N-phospho-L-histidine.</text>
        <dbReference type="EC" id="2.7.13.3"/>
    </reaction>
</comment>
<dbReference type="Pfam" id="PF13426">
    <property type="entry name" value="PAS_9"/>
    <property type="match status" value="1"/>
</dbReference>
<dbReference type="SUPFAM" id="SSF55874">
    <property type="entry name" value="ATPase domain of HSP90 chaperone/DNA topoisomerase II/histidine kinase"/>
    <property type="match status" value="1"/>
</dbReference>
<dbReference type="Pfam" id="PF02518">
    <property type="entry name" value="HATPase_c"/>
    <property type="match status" value="1"/>
</dbReference>
<evidence type="ECO:0000256" key="4">
    <source>
        <dbReference type="ARBA" id="ARBA00022643"/>
    </source>
</evidence>